<reference evidence="4" key="1">
    <citation type="submission" date="2021-04" db="EMBL/GenBank/DDBJ databases">
        <title>Oceanospirillales bacteria with DddD are important DMSP degraders in coastal seawater.</title>
        <authorList>
            <person name="Liu J."/>
        </authorList>
    </citation>
    <scope>NUCLEOTIDE SEQUENCE</scope>
    <source>
        <strain evidence="4">D13-1</strain>
    </source>
</reference>
<dbReference type="PROSITE" id="PS51186">
    <property type="entry name" value="GNAT"/>
    <property type="match status" value="1"/>
</dbReference>
<keyword evidence="5" id="KW-1185">Reference proteome</keyword>
<dbReference type="InterPro" id="IPR016181">
    <property type="entry name" value="Acyl_CoA_acyltransferase"/>
</dbReference>
<dbReference type="InterPro" id="IPR000182">
    <property type="entry name" value="GNAT_dom"/>
</dbReference>
<accession>A0ABY5HMQ5</accession>
<gene>
    <name evidence="4" type="ORF">KDW95_06990</name>
</gene>
<protein>
    <submittedName>
        <fullName evidence="4">GNAT family N-acetyltransferase/peptidase C39 family protein</fullName>
    </submittedName>
</protein>
<evidence type="ECO:0000256" key="2">
    <source>
        <dbReference type="ARBA" id="ARBA00023315"/>
    </source>
</evidence>
<feature type="domain" description="N-acetyltransferase" evidence="3">
    <location>
        <begin position="21"/>
        <end position="167"/>
    </location>
</feature>
<dbReference type="Proteomes" id="UP001058461">
    <property type="component" value="Chromosome"/>
</dbReference>
<dbReference type="EMBL" id="CP073347">
    <property type="protein sequence ID" value="UTW13389.1"/>
    <property type="molecule type" value="Genomic_DNA"/>
</dbReference>
<keyword evidence="2" id="KW-0012">Acyltransferase</keyword>
<name>A0ABY5HMQ5_9GAMM</name>
<evidence type="ECO:0000256" key="1">
    <source>
        <dbReference type="ARBA" id="ARBA00022679"/>
    </source>
</evidence>
<evidence type="ECO:0000313" key="5">
    <source>
        <dbReference type="Proteomes" id="UP001058461"/>
    </source>
</evidence>
<dbReference type="Gene3D" id="3.90.70.10">
    <property type="entry name" value="Cysteine proteinases"/>
    <property type="match status" value="1"/>
</dbReference>
<organism evidence="4 5">
    <name type="scientific">Marinobacterium rhizophilum</name>
    <dbReference type="NCBI Taxonomy" id="420402"/>
    <lineage>
        <taxon>Bacteria</taxon>
        <taxon>Pseudomonadati</taxon>
        <taxon>Pseudomonadota</taxon>
        <taxon>Gammaproteobacteria</taxon>
        <taxon>Oceanospirillales</taxon>
        <taxon>Oceanospirillaceae</taxon>
        <taxon>Marinobacterium</taxon>
    </lineage>
</organism>
<proteinExistence type="predicted"/>
<dbReference type="CDD" id="cd04301">
    <property type="entry name" value="NAT_SF"/>
    <property type="match status" value="1"/>
</dbReference>
<dbReference type="SUPFAM" id="SSF55729">
    <property type="entry name" value="Acyl-CoA N-acyltransferases (Nat)"/>
    <property type="match status" value="1"/>
</dbReference>
<evidence type="ECO:0000259" key="3">
    <source>
        <dbReference type="PROSITE" id="PS51186"/>
    </source>
</evidence>
<sequence length="387" mass="43762">MPVLISPYLTGPHGQNSLNTLSTRPATRADIDTLLDIESQCFSADKLSRRSFQRLIKHGHASLLMALCDGEIAGYTLVLYRKNTHLARIYSLAVLPQMRGRGIARQLLQDAEQTAREERCIFMRLEVNIGNQSAIALYEKSGYRPIGTIDDYYEDGASALKMEKPIRRRAQSGSEVRTAFYEQTTPFTCGPASLMMGMHALTPAYHMTRREELQIWRESTTIFMTAGHGGCSPQGLALSAWRRGFAVQLYCNSTQVPFIDSVRSPEKKQVIALAHEDFSEQLTETGVVLHEREMTLAQLQQHIHDGDVLVSLISTWRLNRNKAPHWVIITAADERFVYLTDPDHDRDEWQSQTDYIDVPVEVNEFLAMAAFGRSRLKSTLALSRRNS</sequence>
<dbReference type="PANTHER" id="PTHR43420">
    <property type="entry name" value="ACETYLTRANSFERASE"/>
    <property type="match status" value="1"/>
</dbReference>
<dbReference type="Pfam" id="PF00583">
    <property type="entry name" value="Acetyltransf_1"/>
    <property type="match status" value="1"/>
</dbReference>
<dbReference type="PANTHER" id="PTHR43420:SF12">
    <property type="entry name" value="N-ACETYLTRANSFERASE DOMAIN-CONTAINING PROTEIN"/>
    <property type="match status" value="1"/>
</dbReference>
<dbReference type="Gene3D" id="3.40.630.30">
    <property type="match status" value="1"/>
</dbReference>
<dbReference type="Pfam" id="PF11814">
    <property type="entry name" value="DUF3335"/>
    <property type="match status" value="1"/>
</dbReference>
<dbReference type="InterPro" id="IPR021770">
    <property type="entry name" value="DUF3335"/>
</dbReference>
<dbReference type="InterPro" id="IPR050680">
    <property type="entry name" value="YpeA/RimI_acetyltransf"/>
</dbReference>
<keyword evidence="1" id="KW-0808">Transferase</keyword>
<evidence type="ECO:0000313" key="4">
    <source>
        <dbReference type="EMBL" id="UTW13389.1"/>
    </source>
</evidence>